<gene>
    <name evidence="1" type="ORF">C8F04DRAFT_1118517</name>
</gene>
<keyword evidence="2" id="KW-1185">Reference proteome</keyword>
<dbReference type="EMBL" id="JARJCM010000109">
    <property type="protein sequence ID" value="KAJ7028734.1"/>
    <property type="molecule type" value="Genomic_DNA"/>
</dbReference>
<evidence type="ECO:0000313" key="1">
    <source>
        <dbReference type="EMBL" id="KAJ7028734.1"/>
    </source>
</evidence>
<accession>A0AAD6X1F3</accession>
<protein>
    <submittedName>
        <fullName evidence="1">Uncharacterized protein</fullName>
    </submittedName>
</protein>
<comment type="caution">
    <text evidence="1">The sequence shown here is derived from an EMBL/GenBank/DDBJ whole genome shotgun (WGS) entry which is preliminary data.</text>
</comment>
<dbReference type="Proteomes" id="UP001218188">
    <property type="component" value="Unassembled WGS sequence"/>
</dbReference>
<proteinExistence type="predicted"/>
<reference evidence="1" key="1">
    <citation type="submission" date="2023-03" db="EMBL/GenBank/DDBJ databases">
        <title>Massive genome expansion in bonnet fungi (Mycena s.s.) driven by repeated elements and novel gene families across ecological guilds.</title>
        <authorList>
            <consortium name="Lawrence Berkeley National Laboratory"/>
            <person name="Harder C.B."/>
            <person name="Miyauchi S."/>
            <person name="Viragh M."/>
            <person name="Kuo A."/>
            <person name="Thoen E."/>
            <person name="Andreopoulos B."/>
            <person name="Lu D."/>
            <person name="Skrede I."/>
            <person name="Drula E."/>
            <person name="Henrissat B."/>
            <person name="Morin E."/>
            <person name="Kohler A."/>
            <person name="Barry K."/>
            <person name="LaButti K."/>
            <person name="Morin E."/>
            <person name="Salamov A."/>
            <person name="Lipzen A."/>
            <person name="Mereny Z."/>
            <person name="Hegedus B."/>
            <person name="Baldrian P."/>
            <person name="Stursova M."/>
            <person name="Weitz H."/>
            <person name="Taylor A."/>
            <person name="Grigoriev I.V."/>
            <person name="Nagy L.G."/>
            <person name="Martin F."/>
            <person name="Kauserud H."/>
        </authorList>
    </citation>
    <scope>NUCLEOTIDE SEQUENCE</scope>
    <source>
        <strain evidence="1">CBHHK200</strain>
    </source>
</reference>
<dbReference type="AlphaFoldDB" id="A0AAD6X1F3"/>
<sequence>MTPKTSMSEMEAVSRCFASPPSASKLESMCPNVTDHYAREAAWMDENTDEMKEAVMALITCRPDNLYVARDDDSLISPLTLRRTPSEPGANVEEIGSFFFATHSGMRVPIYWNPTSIVRRHQGFVYTVTSPKHVAALHAFRDWDSALAYLLANYANTREALKPTVYTVPVGFGLDDPLSKLVGVEGPRIRYTLFGWQKQDEVWRTNGFYGHLRYYFEHYDLKEELDAEGRVVSRERGMSRL</sequence>
<name>A0AAD6X1F3_9AGAR</name>
<organism evidence="1 2">
    <name type="scientific">Mycena alexandri</name>
    <dbReference type="NCBI Taxonomy" id="1745969"/>
    <lineage>
        <taxon>Eukaryota</taxon>
        <taxon>Fungi</taxon>
        <taxon>Dikarya</taxon>
        <taxon>Basidiomycota</taxon>
        <taxon>Agaricomycotina</taxon>
        <taxon>Agaricomycetes</taxon>
        <taxon>Agaricomycetidae</taxon>
        <taxon>Agaricales</taxon>
        <taxon>Marasmiineae</taxon>
        <taxon>Mycenaceae</taxon>
        <taxon>Mycena</taxon>
    </lineage>
</organism>
<evidence type="ECO:0000313" key="2">
    <source>
        <dbReference type="Proteomes" id="UP001218188"/>
    </source>
</evidence>